<dbReference type="GO" id="GO:0000155">
    <property type="term" value="F:phosphorelay sensor kinase activity"/>
    <property type="evidence" value="ECO:0007669"/>
    <property type="project" value="InterPro"/>
</dbReference>
<dbReference type="PRINTS" id="PR00344">
    <property type="entry name" value="BCTRLSENSOR"/>
</dbReference>
<evidence type="ECO:0000256" key="16">
    <source>
        <dbReference type="SAM" id="Coils"/>
    </source>
</evidence>
<evidence type="ECO:0000256" key="10">
    <source>
        <dbReference type="ARBA" id="ARBA00022777"/>
    </source>
</evidence>
<evidence type="ECO:0000256" key="14">
    <source>
        <dbReference type="ARBA" id="ARBA00023136"/>
    </source>
</evidence>
<keyword evidence="12 17" id="KW-1133">Transmembrane helix</keyword>
<dbReference type="Gene3D" id="1.10.287.130">
    <property type="match status" value="1"/>
</dbReference>
<reference evidence="19 20" key="1">
    <citation type="submission" date="2019-03" db="EMBL/GenBank/DDBJ databases">
        <title>Genomic Encyclopedia of Type Strains, Phase III (KMG-III): the genomes of soil and plant-associated and newly described type strains.</title>
        <authorList>
            <person name="Whitman W."/>
        </authorList>
    </citation>
    <scope>NUCLEOTIDE SEQUENCE [LARGE SCALE GENOMIC DNA]</scope>
    <source>
        <strain evidence="19 20">CECT 8976</strain>
    </source>
</reference>
<dbReference type="AlphaFoldDB" id="A0A4R7B9F1"/>
<dbReference type="InterPro" id="IPR003594">
    <property type="entry name" value="HATPase_dom"/>
</dbReference>
<dbReference type="CDD" id="cd00082">
    <property type="entry name" value="HisKA"/>
    <property type="match status" value="1"/>
</dbReference>
<evidence type="ECO:0000256" key="9">
    <source>
        <dbReference type="ARBA" id="ARBA00022741"/>
    </source>
</evidence>
<keyword evidence="5" id="KW-0997">Cell inner membrane</keyword>
<evidence type="ECO:0000256" key="2">
    <source>
        <dbReference type="ARBA" id="ARBA00004429"/>
    </source>
</evidence>
<keyword evidence="20" id="KW-1185">Reference proteome</keyword>
<dbReference type="RefSeq" id="WP_133679626.1">
    <property type="nucleotide sequence ID" value="NZ_SNZP01000005.1"/>
</dbReference>
<dbReference type="InterPro" id="IPR029151">
    <property type="entry name" value="Sensor-like_sf"/>
</dbReference>
<dbReference type="Gene3D" id="3.30.565.10">
    <property type="entry name" value="Histidine kinase-like ATPase, C-terminal domain"/>
    <property type="match status" value="1"/>
</dbReference>
<keyword evidence="11" id="KW-0067">ATP-binding</keyword>
<dbReference type="SUPFAM" id="SSF103190">
    <property type="entry name" value="Sensory domain-like"/>
    <property type="match status" value="1"/>
</dbReference>
<dbReference type="PROSITE" id="PS50109">
    <property type="entry name" value="HIS_KIN"/>
    <property type="match status" value="1"/>
</dbReference>
<protein>
    <recommendedName>
        <fullName evidence="15">C4-dicarboxylate transport sensor protein DctB</fullName>
        <ecNumber evidence="3">2.7.13.3</ecNumber>
    </recommendedName>
</protein>
<dbReference type="Pfam" id="PF00512">
    <property type="entry name" value="HisKA"/>
    <property type="match status" value="1"/>
</dbReference>
<keyword evidence="6" id="KW-0597">Phosphoprotein</keyword>
<evidence type="ECO:0000259" key="18">
    <source>
        <dbReference type="PROSITE" id="PS50109"/>
    </source>
</evidence>
<dbReference type="InterPro" id="IPR017055">
    <property type="entry name" value="Sig_transdc_His_kinase_DctB"/>
</dbReference>
<dbReference type="InterPro" id="IPR005467">
    <property type="entry name" value="His_kinase_dom"/>
</dbReference>
<evidence type="ECO:0000313" key="19">
    <source>
        <dbReference type="EMBL" id="TDR80217.1"/>
    </source>
</evidence>
<comment type="catalytic activity">
    <reaction evidence="1">
        <text>ATP + protein L-histidine = ADP + protein N-phospho-L-histidine.</text>
        <dbReference type="EC" id="2.7.13.3"/>
    </reaction>
</comment>
<evidence type="ECO:0000256" key="8">
    <source>
        <dbReference type="ARBA" id="ARBA00022692"/>
    </source>
</evidence>
<dbReference type="EC" id="2.7.13.3" evidence="3"/>
<dbReference type="Gene3D" id="3.30.450.20">
    <property type="entry name" value="PAS domain"/>
    <property type="match status" value="2"/>
</dbReference>
<dbReference type="InterPro" id="IPR036890">
    <property type="entry name" value="HATPase_C_sf"/>
</dbReference>
<comment type="caution">
    <text evidence="19">The sequence shown here is derived from an EMBL/GenBank/DDBJ whole genome shotgun (WGS) entry which is preliminary data.</text>
</comment>
<evidence type="ECO:0000256" key="17">
    <source>
        <dbReference type="SAM" id="Phobius"/>
    </source>
</evidence>
<dbReference type="PIRSF" id="PIRSF036431">
    <property type="entry name" value="STHK_DctB"/>
    <property type="match status" value="1"/>
</dbReference>
<keyword evidence="10 19" id="KW-0418">Kinase</keyword>
<keyword evidence="9" id="KW-0547">Nucleotide-binding</keyword>
<keyword evidence="7" id="KW-0808">Transferase</keyword>
<evidence type="ECO:0000256" key="11">
    <source>
        <dbReference type="ARBA" id="ARBA00022840"/>
    </source>
</evidence>
<organism evidence="19 20">
    <name type="scientific">Paludibacterium purpuratum</name>
    <dbReference type="NCBI Taxonomy" id="1144873"/>
    <lineage>
        <taxon>Bacteria</taxon>
        <taxon>Pseudomonadati</taxon>
        <taxon>Pseudomonadota</taxon>
        <taxon>Betaproteobacteria</taxon>
        <taxon>Neisseriales</taxon>
        <taxon>Chromobacteriaceae</taxon>
        <taxon>Paludibacterium</taxon>
    </lineage>
</organism>
<dbReference type="GO" id="GO:0005524">
    <property type="term" value="F:ATP binding"/>
    <property type="evidence" value="ECO:0007669"/>
    <property type="project" value="UniProtKB-KW"/>
</dbReference>
<feature type="coiled-coil region" evidence="16">
    <location>
        <begin position="342"/>
        <end position="376"/>
    </location>
</feature>
<dbReference type="PANTHER" id="PTHR43065:SF46">
    <property type="entry name" value="C4-DICARBOXYLATE TRANSPORT SENSOR PROTEIN DCTB"/>
    <property type="match status" value="1"/>
</dbReference>
<name>A0A4R7B9F1_9NEIS</name>
<dbReference type="Proteomes" id="UP000295611">
    <property type="component" value="Unassembled WGS sequence"/>
</dbReference>
<dbReference type="OrthoDB" id="9772100at2"/>
<feature type="domain" description="Histidine kinase" evidence="18">
    <location>
        <begin position="385"/>
        <end position="596"/>
    </location>
</feature>
<evidence type="ECO:0000256" key="7">
    <source>
        <dbReference type="ARBA" id="ARBA00022679"/>
    </source>
</evidence>
<keyword evidence="8 17" id="KW-0812">Transmembrane</keyword>
<dbReference type="EMBL" id="SNZP01000005">
    <property type="protein sequence ID" value="TDR80217.1"/>
    <property type="molecule type" value="Genomic_DNA"/>
</dbReference>
<evidence type="ECO:0000256" key="12">
    <source>
        <dbReference type="ARBA" id="ARBA00022989"/>
    </source>
</evidence>
<evidence type="ECO:0000256" key="5">
    <source>
        <dbReference type="ARBA" id="ARBA00022519"/>
    </source>
</evidence>
<dbReference type="InterPro" id="IPR004358">
    <property type="entry name" value="Sig_transdc_His_kin-like_C"/>
</dbReference>
<keyword evidence="14 17" id="KW-0472">Membrane</keyword>
<dbReference type="Pfam" id="PF02743">
    <property type="entry name" value="dCache_1"/>
    <property type="match status" value="1"/>
</dbReference>
<dbReference type="InterPro" id="IPR033479">
    <property type="entry name" value="dCache_1"/>
</dbReference>
<evidence type="ECO:0000256" key="4">
    <source>
        <dbReference type="ARBA" id="ARBA00022475"/>
    </source>
</evidence>
<feature type="transmembrane region" description="Helical" evidence="17">
    <location>
        <begin position="309"/>
        <end position="328"/>
    </location>
</feature>
<dbReference type="PANTHER" id="PTHR43065">
    <property type="entry name" value="SENSOR HISTIDINE KINASE"/>
    <property type="match status" value="1"/>
</dbReference>
<dbReference type="InterPro" id="IPR003661">
    <property type="entry name" value="HisK_dim/P_dom"/>
</dbReference>
<evidence type="ECO:0000256" key="15">
    <source>
        <dbReference type="ARBA" id="ARBA00073143"/>
    </source>
</evidence>
<proteinExistence type="predicted"/>
<accession>A0A4R7B9F1</accession>
<dbReference type="SMART" id="SM00388">
    <property type="entry name" value="HisKA"/>
    <property type="match status" value="1"/>
</dbReference>
<dbReference type="CDD" id="cd18773">
    <property type="entry name" value="PDC1_HK_sensor"/>
    <property type="match status" value="1"/>
</dbReference>
<evidence type="ECO:0000256" key="3">
    <source>
        <dbReference type="ARBA" id="ARBA00012438"/>
    </source>
</evidence>
<dbReference type="GO" id="GO:0005886">
    <property type="term" value="C:plasma membrane"/>
    <property type="evidence" value="ECO:0007669"/>
    <property type="project" value="UniProtKB-SubCell"/>
</dbReference>
<dbReference type="SUPFAM" id="SSF55874">
    <property type="entry name" value="ATPase domain of HSP90 chaperone/DNA topoisomerase II/histidine kinase"/>
    <property type="match status" value="1"/>
</dbReference>
<dbReference type="SUPFAM" id="SSF47384">
    <property type="entry name" value="Homodimeric domain of signal transducing histidine kinase"/>
    <property type="match status" value="1"/>
</dbReference>
<dbReference type="Pfam" id="PF02518">
    <property type="entry name" value="HATPase_c"/>
    <property type="match status" value="1"/>
</dbReference>
<evidence type="ECO:0000256" key="1">
    <source>
        <dbReference type="ARBA" id="ARBA00000085"/>
    </source>
</evidence>
<keyword evidence="13" id="KW-0902">Two-component regulatory system</keyword>
<comment type="subcellular location">
    <subcellularLocation>
        <location evidence="2">Cell inner membrane</location>
        <topology evidence="2">Multi-pass membrane protein</topology>
    </subcellularLocation>
</comment>
<keyword evidence="4" id="KW-1003">Cell membrane</keyword>
<dbReference type="FunFam" id="1.10.287.130:FF:000049">
    <property type="entry name" value="C4-dicarboxylate transport sensor protein DctB"/>
    <property type="match status" value="1"/>
</dbReference>
<dbReference type="SMART" id="SM00387">
    <property type="entry name" value="HATPase_c"/>
    <property type="match status" value="1"/>
</dbReference>
<keyword evidence="16" id="KW-0175">Coiled coil</keyword>
<dbReference type="PROSITE" id="PS51257">
    <property type="entry name" value="PROKAR_LIPOPROTEIN"/>
    <property type="match status" value="1"/>
</dbReference>
<evidence type="ECO:0000256" key="6">
    <source>
        <dbReference type="ARBA" id="ARBA00022553"/>
    </source>
</evidence>
<dbReference type="InterPro" id="IPR036097">
    <property type="entry name" value="HisK_dim/P_sf"/>
</dbReference>
<gene>
    <name evidence="19" type="ORF">DFP86_10572</name>
</gene>
<evidence type="ECO:0000256" key="13">
    <source>
        <dbReference type="ARBA" id="ARBA00023012"/>
    </source>
</evidence>
<sequence length="601" mass="65751">MRFPAYRPAKLAYLLSFLGLVIACAAITDKLVLKREVETLRNDGDQRLAQYSSTLARDIGQYAVLPKTVSLDPRIAALLTDPNNRARLRQVDDYLQTLNDQVGTLDIYLIAHDGHVLASSNWNQPDSFIGRDLSYRLYFREAQPGKVAEFYGIGTTHNTPGYYLSSAVSVAGQPLGVVAVKVSLDQLEKSWLQAESPALLSDENGVIVLSSVTGWKYSTLRPLSPTLQRQLDDTQQYNRRRLQPLGLITRQTLDDNTHIVELRNIQTQPPAFATTGLFLTKTHAIKGTPWQLTVFYDLAISRNLAHTSAALAAAGVALLLAGSLLIAARRRARRTALRNVELSASNTRLQQEIRERREAERHLKAAQDELIQASKLAVIGQMAAGVAHEINQPLAALGTLSDNAREFLQRGDSQTAQFNLERISQLVLRLGNITGQLRSFAKRAGTELGAVDLAVAVEHALSLLDSRLRKTSVVLRRTAPDETLYVHGNALRLEQVLINLLGNALDACQDHPSGSIDIGWQCTGARVRLWVADNGPGLSDEALSHLFEPFFTSKPQGLGLGLAISASIVRDFGGSLTAGNRPQGGAEFELDLPVGNQHEAH</sequence>
<evidence type="ECO:0000313" key="20">
    <source>
        <dbReference type="Proteomes" id="UP000295611"/>
    </source>
</evidence>